<reference evidence="2" key="2">
    <citation type="journal article" name="Front. Microbiol.">
        <title>Degradative Capacity of Two Strains of Rhodonia placenta: From Phenotype to Genotype.</title>
        <authorList>
            <person name="Kolle M."/>
            <person name="Horta M.A.C."/>
            <person name="Nowrousian M."/>
            <person name="Ohm R.A."/>
            <person name="Benz J.P."/>
            <person name="Pilgard A."/>
        </authorList>
    </citation>
    <scope>NUCLEOTIDE SEQUENCE</scope>
    <source>
        <strain evidence="2">FPRL280</strain>
    </source>
</reference>
<dbReference type="EMBL" id="JADOXO010001165">
    <property type="protein sequence ID" value="KAF9797596.1"/>
    <property type="molecule type" value="Genomic_DNA"/>
</dbReference>
<dbReference type="AlphaFoldDB" id="A0A8H7TX49"/>
<evidence type="ECO:0000313" key="2">
    <source>
        <dbReference type="EMBL" id="KAF9797596.1"/>
    </source>
</evidence>
<feature type="compositionally biased region" description="Low complexity" evidence="1">
    <location>
        <begin position="152"/>
        <end position="162"/>
    </location>
</feature>
<name>A0A8H7TX49_9APHY</name>
<feature type="compositionally biased region" description="Polar residues" evidence="1">
    <location>
        <begin position="135"/>
        <end position="147"/>
    </location>
</feature>
<protein>
    <submittedName>
        <fullName evidence="2">Uncharacterized protein</fullName>
    </submittedName>
</protein>
<proteinExistence type="predicted"/>
<accession>A0A8H7TX49</accession>
<gene>
    <name evidence="2" type="ORF">IEO21_10850</name>
</gene>
<comment type="caution">
    <text evidence="2">The sequence shown here is derived from an EMBL/GenBank/DDBJ whole genome shotgun (WGS) entry which is preliminary data.</text>
</comment>
<reference evidence="2" key="1">
    <citation type="submission" date="2020-11" db="EMBL/GenBank/DDBJ databases">
        <authorList>
            <person name="Koelle M."/>
            <person name="Horta M.A.C."/>
            <person name="Nowrousian M."/>
            <person name="Ohm R.A."/>
            <person name="Benz P."/>
            <person name="Pilgard A."/>
        </authorList>
    </citation>
    <scope>NUCLEOTIDE SEQUENCE</scope>
    <source>
        <strain evidence="2">FPRL280</strain>
    </source>
</reference>
<feature type="region of interest" description="Disordered" evidence="1">
    <location>
        <begin position="135"/>
        <end position="194"/>
    </location>
</feature>
<feature type="region of interest" description="Disordered" evidence="1">
    <location>
        <begin position="56"/>
        <end position="75"/>
    </location>
</feature>
<evidence type="ECO:0000256" key="1">
    <source>
        <dbReference type="SAM" id="MobiDB-lite"/>
    </source>
</evidence>
<dbReference type="Proteomes" id="UP000639403">
    <property type="component" value="Unassembled WGS sequence"/>
</dbReference>
<organism evidence="2 3">
    <name type="scientific">Rhodonia placenta</name>
    <dbReference type="NCBI Taxonomy" id="104341"/>
    <lineage>
        <taxon>Eukaryota</taxon>
        <taxon>Fungi</taxon>
        <taxon>Dikarya</taxon>
        <taxon>Basidiomycota</taxon>
        <taxon>Agaricomycotina</taxon>
        <taxon>Agaricomycetes</taxon>
        <taxon>Polyporales</taxon>
        <taxon>Adustoporiaceae</taxon>
        <taxon>Rhodonia</taxon>
    </lineage>
</organism>
<sequence>MPLRRTLRRGLRLFYFQLRSLRLRQLPLRRSPSHSSPTRFFLFLRRHRLLPLQRTRYSPRRRRNTSLSLSKPDPSLVPSPNNFEYFETSRATLYPSCLSFRPTPRHSNLPVGTLSNASKRPRSFTTATSYFPTNVESSTTSCACTTKPSPGPTTSADASSPSTSPPSISPLFLTRPGCRRISPFRPGSTTKSAR</sequence>
<evidence type="ECO:0000313" key="3">
    <source>
        <dbReference type="Proteomes" id="UP000639403"/>
    </source>
</evidence>